<dbReference type="InterPro" id="IPR048188">
    <property type="entry name" value="YmfL-like"/>
</dbReference>
<comment type="caution">
    <text evidence="1">The sequence shown here is derived from an EMBL/GenBank/DDBJ whole genome shotgun (WGS) entry which is preliminary data.</text>
</comment>
<dbReference type="InterPro" id="IPR009679">
    <property type="entry name" value="Phage_186_CII-like"/>
</dbReference>
<evidence type="ECO:0000313" key="2">
    <source>
        <dbReference type="Proteomes" id="UP000248196"/>
    </source>
</evidence>
<accession>A0A318NVX0</accession>
<dbReference type="Pfam" id="PF06892">
    <property type="entry name" value="Phage_CP76"/>
    <property type="match status" value="1"/>
</dbReference>
<dbReference type="GO" id="GO:0003677">
    <property type="term" value="F:DNA binding"/>
    <property type="evidence" value="ECO:0007669"/>
    <property type="project" value="UniProtKB-KW"/>
</dbReference>
<dbReference type="EMBL" id="PESE01000012">
    <property type="protein sequence ID" value="PYD36435.1"/>
    <property type="molecule type" value="Genomic_DNA"/>
</dbReference>
<proteinExistence type="predicted"/>
<organism evidence="1 2">
    <name type="scientific">Serratia plymuthica</name>
    <dbReference type="NCBI Taxonomy" id="82996"/>
    <lineage>
        <taxon>Bacteria</taxon>
        <taxon>Pseudomonadati</taxon>
        <taxon>Pseudomonadota</taxon>
        <taxon>Gammaproteobacteria</taxon>
        <taxon>Enterobacterales</taxon>
        <taxon>Yersiniaceae</taxon>
        <taxon>Serratia</taxon>
    </lineage>
</organism>
<sequence>MSQQKAPDWQAEKQPEWVVSVARKIITGLPGGYAEAAQWLGVTEDALFNRLRPNSNQIFPIGWLMVLQQAGGNTHFADAVSRQSHSVNVPLPKVEDIDRDDINSKLMEAIEYIGKHSELVRKFTEDGEIDDVERKELDENTHRLMATFQEHILLLYSVFCPAEVPTTVR</sequence>
<evidence type="ECO:0000313" key="1">
    <source>
        <dbReference type="EMBL" id="PYD36435.1"/>
    </source>
</evidence>
<dbReference type="OrthoDB" id="6492526at2"/>
<protein>
    <submittedName>
        <fullName evidence="1">DNA-binding protein</fullName>
    </submittedName>
</protein>
<dbReference type="Proteomes" id="UP000248196">
    <property type="component" value="Unassembled WGS sequence"/>
</dbReference>
<name>A0A318NVX0_SERPL</name>
<dbReference type="NCBIfam" id="NF041471">
    <property type="entry name" value="phage_reg_YmfL"/>
    <property type="match status" value="1"/>
</dbReference>
<reference evidence="1 2" key="1">
    <citation type="submission" date="2017-11" db="EMBL/GenBank/DDBJ databases">
        <title>Genome sequence of the oocydin A producing rhizobacterium Serratia plymuthica 4Rx5.</title>
        <authorList>
            <person name="Matilla M.A."/>
            <person name="Udaondo Z."/>
            <person name="Salmond G.P.C."/>
        </authorList>
    </citation>
    <scope>NUCLEOTIDE SEQUENCE [LARGE SCALE GENOMIC DNA]</scope>
    <source>
        <strain evidence="1 2">4Rx5</strain>
    </source>
</reference>
<dbReference type="AlphaFoldDB" id="A0A318NVX0"/>
<dbReference type="RefSeq" id="WP_004953550.1">
    <property type="nucleotide sequence ID" value="NZ_PESE01000012.1"/>
</dbReference>
<keyword evidence="1" id="KW-0238">DNA-binding</keyword>
<gene>
    <name evidence="1" type="ORF">CT690_24170</name>
</gene>